<organism evidence="1 2">
    <name type="scientific">Nocardia amamiensis</name>
    <dbReference type="NCBI Taxonomy" id="404578"/>
    <lineage>
        <taxon>Bacteria</taxon>
        <taxon>Bacillati</taxon>
        <taxon>Actinomycetota</taxon>
        <taxon>Actinomycetes</taxon>
        <taxon>Mycobacteriales</taxon>
        <taxon>Nocardiaceae</taxon>
        <taxon>Nocardia</taxon>
    </lineage>
</organism>
<dbReference type="RefSeq" id="WP_195133947.1">
    <property type="nucleotide sequence ID" value="NZ_JADLQX010000056.1"/>
</dbReference>
<accession>A0ABS0D2Z1</accession>
<reference evidence="1 2" key="1">
    <citation type="submission" date="2020-10" db="EMBL/GenBank/DDBJ databases">
        <title>Identification of Nocardia species via Next-generation sequencing and recognition of intraspecies genetic diversity.</title>
        <authorList>
            <person name="Li P."/>
            <person name="Li P."/>
            <person name="Lu B."/>
        </authorList>
    </citation>
    <scope>NUCLEOTIDE SEQUENCE [LARGE SCALE GENOMIC DNA]</scope>
    <source>
        <strain evidence="1 2">BJ06-0157</strain>
    </source>
</reference>
<proteinExistence type="predicted"/>
<gene>
    <name evidence="1" type="ORF">IU459_35310</name>
</gene>
<dbReference type="Proteomes" id="UP000702209">
    <property type="component" value="Unassembled WGS sequence"/>
</dbReference>
<evidence type="ECO:0000313" key="1">
    <source>
        <dbReference type="EMBL" id="MBF6302765.1"/>
    </source>
</evidence>
<comment type="caution">
    <text evidence="1">The sequence shown here is derived from an EMBL/GenBank/DDBJ whole genome shotgun (WGS) entry which is preliminary data.</text>
</comment>
<evidence type="ECO:0008006" key="3">
    <source>
        <dbReference type="Google" id="ProtNLM"/>
    </source>
</evidence>
<keyword evidence="2" id="KW-1185">Reference proteome</keyword>
<evidence type="ECO:0000313" key="2">
    <source>
        <dbReference type="Proteomes" id="UP000702209"/>
    </source>
</evidence>
<protein>
    <recommendedName>
        <fullName evidence="3">Integrase</fullName>
    </recommendedName>
</protein>
<sequence length="210" mass="23355">MTAPWRQPALPAPADPVVDPATVTEQRRELIPRFGDPVWSLTFTSDNPSTTSDRIQWQSFPAELREQFRHAVWALLNFPVPDTVLTRGGSMMRARLSPQRMFGTAVTWRVFATWLSERGITELTQATTDVLADYGNYVVKTRKVARNTAASHLIALTRLRAFAPHLPTRSRIGVPPWETEGFDDYLPAATAAAENSTEPISPATMGPLLI</sequence>
<name>A0ABS0D2Z1_9NOCA</name>
<dbReference type="EMBL" id="JADLQX010000056">
    <property type="protein sequence ID" value="MBF6302765.1"/>
    <property type="molecule type" value="Genomic_DNA"/>
</dbReference>